<proteinExistence type="predicted"/>
<dbReference type="PANTHER" id="PTHR36928:SF1">
    <property type="entry name" value="PHOSPHATASE YCDX-RELATED"/>
    <property type="match status" value="1"/>
</dbReference>
<keyword evidence="2" id="KW-0378">Hydrolase</keyword>
<dbReference type="InterPro" id="IPR004013">
    <property type="entry name" value="PHP_dom"/>
</dbReference>
<evidence type="ECO:0000313" key="2">
    <source>
        <dbReference type="EMBL" id="SHE49515.1"/>
    </source>
</evidence>
<dbReference type="EMBL" id="FQVI01000002">
    <property type="protein sequence ID" value="SHE49515.1"/>
    <property type="molecule type" value="Genomic_DNA"/>
</dbReference>
<name>A0A1M4TYG0_9CLOT</name>
<gene>
    <name evidence="2" type="ORF">SAMN02745158_00638</name>
</gene>
<dbReference type="Gene3D" id="3.20.20.140">
    <property type="entry name" value="Metal-dependent hydrolases"/>
    <property type="match status" value="1"/>
</dbReference>
<evidence type="ECO:0000313" key="3">
    <source>
        <dbReference type="Proteomes" id="UP000184245"/>
    </source>
</evidence>
<dbReference type="GO" id="GO:0008270">
    <property type="term" value="F:zinc ion binding"/>
    <property type="evidence" value="ECO:0007669"/>
    <property type="project" value="TreeGrafter"/>
</dbReference>
<dbReference type="OrthoDB" id="9808747at2"/>
<reference evidence="2 3" key="1">
    <citation type="submission" date="2016-11" db="EMBL/GenBank/DDBJ databases">
        <authorList>
            <person name="Jaros S."/>
            <person name="Januszkiewicz K."/>
            <person name="Wedrychowicz H."/>
        </authorList>
    </citation>
    <scope>NUCLEOTIDE SEQUENCE [LARGE SCALE GENOMIC DNA]</scope>
    <source>
        <strain evidence="2 3">DSM 17459</strain>
    </source>
</reference>
<dbReference type="GO" id="GO:0005829">
    <property type="term" value="C:cytosol"/>
    <property type="evidence" value="ECO:0007669"/>
    <property type="project" value="TreeGrafter"/>
</dbReference>
<accession>A0A1M4TYG0</accession>
<dbReference type="AlphaFoldDB" id="A0A1M4TYG0"/>
<feature type="domain" description="Polymerase/histidinol phosphatase N-terminal" evidence="1">
    <location>
        <begin position="5"/>
        <end position="83"/>
    </location>
</feature>
<protein>
    <submittedName>
        <fullName evidence="2">Putative hydrolase</fullName>
    </submittedName>
</protein>
<dbReference type="Proteomes" id="UP000184245">
    <property type="component" value="Unassembled WGS sequence"/>
</dbReference>
<dbReference type="NCBIfam" id="NF006702">
    <property type="entry name" value="PRK09248.1"/>
    <property type="match status" value="1"/>
</dbReference>
<sequence length="242" mass="27643">MKYVLDVHTHTLASGHAYNTMAEMACAAGRKGLQLLGITEHAVEMPGTCCTFYFENLKMVDRDKYKDCYGVELLLGTELNILDYQGTIDMEERTLKKMDVTIASIHPPCYKSGTEEENTNAYLCAIKNPYINIIGHPDDGRFKPDYRAVVQAAKEYKVLLELNNNSLDPRCFRQNGRENMLELLKYCKEYQAPVIIGSDAHVDDLVGAHEFVEALLKETEFPEELVVNRSVEELKKYVNRYR</sequence>
<dbReference type="GO" id="GO:0042578">
    <property type="term" value="F:phosphoric ester hydrolase activity"/>
    <property type="evidence" value="ECO:0007669"/>
    <property type="project" value="TreeGrafter"/>
</dbReference>
<dbReference type="InterPro" id="IPR016195">
    <property type="entry name" value="Pol/histidinol_Pase-like"/>
</dbReference>
<dbReference type="SUPFAM" id="SSF89550">
    <property type="entry name" value="PHP domain-like"/>
    <property type="match status" value="1"/>
</dbReference>
<dbReference type="CDD" id="cd07437">
    <property type="entry name" value="PHP_HisPPase_Ycdx_like"/>
    <property type="match status" value="1"/>
</dbReference>
<dbReference type="Pfam" id="PF02811">
    <property type="entry name" value="PHP"/>
    <property type="match status" value="1"/>
</dbReference>
<dbReference type="RefSeq" id="WP_072848940.1">
    <property type="nucleotide sequence ID" value="NZ_FQVI01000002.1"/>
</dbReference>
<evidence type="ECO:0000259" key="1">
    <source>
        <dbReference type="SMART" id="SM00481"/>
    </source>
</evidence>
<dbReference type="PANTHER" id="PTHR36928">
    <property type="entry name" value="PHOSPHATASE YCDX-RELATED"/>
    <property type="match status" value="1"/>
</dbReference>
<keyword evidence="3" id="KW-1185">Reference proteome</keyword>
<organism evidence="2 3">
    <name type="scientific">Lactonifactor longoviformis DSM 17459</name>
    <dbReference type="NCBI Taxonomy" id="1122155"/>
    <lineage>
        <taxon>Bacteria</taxon>
        <taxon>Bacillati</taxon>
        <taxon>Bacillota</taxon>
        <taxon>Clostridia</taxon>
        <taxon>Eubacteriales</taxon>
        <taxon>Clostridiaceae</taxon>
        <taxon>Lactonifactor</taxon>
    </lineage>
</organism>
<dbReference type="InterPro" id="IPR050243">
    <property type="entry name" value="PHP_phosphatase"/>
</dbReference>
<dbReference type="STRING" id="1122155.SAMN02745158_00638"/>
<dbReference type="SMART" id="SM00481">
    <property type="entry name" value="POLIIIAc"/>
    <property type="match status" value="1"/>
</dbReference>
<dbReference type="InterPro" id="IPR003141">
    <property type="entry name" value="Pol/His_phosphatase_N"/>
</dbReference>